<reference evidence="2" key="1">
    <citation type="journal article" date="2018" name="PLoS Negl. Trop. Dis.">
        <title>Sialome diversity of ticks revealed by RNAseq of single tick salivary glands.</title>
        <authorList>
            <person name="Perner J."/>
            <person name="Kropackova S."/>
            <person name="Kopacek P."/>
            <person name="Ribeiro J.M."/>
        </authorList>
    </citation>
    <scope>NUCLEOTIDE SEQUENCE</scope>
    <source>
        <strain evidence="2">Siblings of single egg batch collected in Ceske Budejovice</strain>
        <tissue evidence="2">Salivary glands</tissue>
    </source>
</reference>
<sequence>MLAHLPQRRLHMLFLFVGLVMVVALSKLATDRLHELQKHYRMQDYMAQMNLAKDTMQVLEASAARLENHTARLRRQVAEEKKTASTQRLGQGGRHAASRHVDVTAVPDGQGLFLITLETMLQDQPIEDLLFLKRMWMYMV</sequence>
<accession>A0A147BHL4</accession>
<dbReference type="EMBL" id="GEGO01005153">
    <property type="protein sequence ID" value="JAR90251.1"/>
    <property type="molecule type" value="Transcribed_RNA"/>
</dbReference>
<feature type="coiled-coil region" evidence="1">
    <location>
        <begin position="42"/>
        <end position="83"/>
    </location>
</feature>
<proteinExistence type="predicted"/>
<dbReference type="AlphaFoldDB" id="A0A147BHL4"/>
<name>A0A147BHL4_IXORI</name>
<keyword evidence="1" id="KW-0175">Coiled coil</keyword>
<evidence type="ECO:0000256" key="1">
    <source>
        <dbReference type="SAM" id="Coils"/>
    </source>
</evidence>
<protein>
    <submittedName>
        <fullName evidence="2">Uncharacterized protein</fullName>
    </submittedName>
</protein>
<evidence type="ECO:0000313" key="2">
    <source>
        <dbReference type="EMBL" id="JAR90251.1"/>
    </source>
</evidence>
<organism evidence="2">
    <name type="scientific">Ixodes ricinus</name>
    <name type="common">Common tick</name>
    <name type="synonym">Acarus ricinus</name>
    <dbReference type="NCBI Taxonomy" id="34613"/>
    <lineage>
        <taxon>Eukaryota</taxon>
        <taxon>Metazoa</taxon>
        <taxon>Ecdysozoa</taxon>
        <taxon>Arthropoda</taxon>
        <taxon>Chelicerata</taxon>
        <taxon>Arachnida</taxon>
        <taxon>Acari</taxon>
        <taxon>Parasitiformes</taxon>
        <taxon>Ixodida</taxon>
        <taxon>Ixodoidea</taxon>
        <taxon>Ixodidae</taxon>
        <taxon>Ixodinae</taxon>
        <taxon>Ixodes</taxon>
    </lineage>
</organism>